<dbReference type="InterPro" id="IPR000566">
    <property type="entry name" value="Lipocln_cytosolic_FA-bd_dom"/>
</dbReference>
<dbReference type="Pfam" id="PF08212">
    <property type="entry name" value="Lipocalin_2"/>
    <property type="match status" value="1"/>
</dbReference>
<proteinExistence type="predicted"/>
<evidence type="ECO:0000313" key="3">
    <source>
        <dbReference type="Proteomes" id="UP000515135"/>
    </source>
</evidence>
<keyword evidence="1" id="KW-0472">Membrane</keyword>
<dbReference type="InterPro" id="IPR012674">
    <property type="entry name" value="Calycin"/>
</dbReference>
<dbReference type="RefSeq" id="XP_019614297.1">
    <property type="nucleotide sequence ID" value="XM_019758738.1"/>
</dbReference>
<protein>
    <submittedName>
        <fullName evidence="4">Uncharacterized protein LOC109462213</fullName>
    </submittedName>
</protein>
<dbReference type="PANTHER" id="PTHR10612:SF62">
    <property type="entry name" value="LIPOCALIN_CYTOSOLIC FATTY-ACID BINDING DOMAIN-CONTAINING PROTEIN"/>
    <property type="match status" value="1"/>
</dbReference>
<name>A0A6P4Y6E4_BRABE</name>
<dbReference type="SUPFAM" id="SSF50814">
    <property type="entry name" value="Lipocalins"/>
    <property type="match status" value="1"/>
</dbReference>
<dbReference type="Proteomes" id="UP000515135">
    <property type="component" value="Unplaced"/>
</dbReference>
<dbReference type="PROSITE" id="PS00213">
    <property type="entry name" value="LIPOCALIN"/>
    <property type="match status" value="1"/>
</dbReference>
<keyword evidence="1" id="KW-1133">Transmembrane helix</keyword>
<dbReference type="Gene3D" id="2.40.128.20">
    <property type="match status" value="1"/>
</dbReference>
<accession>A0A6P4Y6E4</accession>
<sequence length="232" mass="25656">MKVNLVNLHTVTSFLYRQATSVESTAKQSHSCMMMSVEVQRYTMLLIVVVVAVVAALVPVASAGQCVDAKPGANFTNERYYGLWYEIGKIQTAGGAFFEKDCVCTNIAIKADPSGNAGDAIVTNSCRKKTPQGQYLNATAKLIQETVPGKWQESFFPFAPTQTYTIIYIGDDYAVEYDCESVFGLLNYCIHILSRKPTQDPDLTKKLLQGSLDMGLNSEELEYVQTLQEGCW</sequence>
<dbReference type="InterPro" id="IPR022272">
    <property type="entry name" value="Lipocalin_CS"/>
</dbReference>
<organism evidence="3 4">
    <name type="scientific">Branchiostoma belcheri</name>
    <name type="common">Amphioxus</name>
    <dbReference type="NCBI Taxonomy" id="7741"/>
    <lineage>
        <taxon>Eukaryota</taxon>
        <taxon>Metazoa</taxon>
        <taxon>Chordata</taxon>
        <taxon>Cephalochordata</taxon>
        <taxon>Leptocardii</taxon>
        <taxon>Amphioxiformes</taxon>
        <taxon>Branchiostomatidae</taxon>
        <taxon>Branchiostoma</taxon>
    </lineage>
</organism>
<gene>
    <name evidence="4" type="primary">LOC109462213</name>
</gene>
<evidence type="ECO:0000259" key="2">
    <source>
        <dbReference type="Pfam" id="PF08212"/>
    </source>
</evidence>
<dbReference type="OrthoDB" id="10025477at2759"/>
<feature type="transmembrane region" description="Helical" evidence="1">
    <location>
        <begin position="42"/>
        <end position="61"/>
    </location>
</feature>
<dbReference type="AlphaFoldDB" id="A0A6P4Y6E4"/>
<dbReference type="GeneID" id="109462213"/>
<keyword evidence="1" id="KW-0812">Transmembrane</keyword>
<reference evidence="4" key="1">
    <citation type="submission" date="2025-08" db="UniProtKB">
        <authorList>
            <consortium name="RefSeq"/>
        </authorList>
    </citation>
    <scope>IDENTIFICATION</scope>
    <source>
        <tissue evidence="4">Gonad</tissue>
    </source>
</reference>
<evidence type="ECO:0000313" key="4">
    <source>
        <dbReference type="RefSeq" id="XP_019614297.1"/>
    </source>
</evidence>
<dbReference type="GO" id="GO:0006629">
    <property type="term" value="P:lipid metabolic process"/>
    <property type="evidence" value="ECO:0007669"/>
    <property type="project" value="TreeGrafter"/>
</dbReference>
<dbReference type="PANTHER" id="PTHR10612">
    <property type="entry name" value="APOLIPOPROTEIN D"/>
    <property type="match status" value="1"/>
</dbReference>
<dbReference type="GO" id="GO:0000302">
    <property type="term" value="P:response to reactive oxygen species"/>
    <property type="evidence" value="ECO:0007669"/>
    <property type="project" value="TreeGrafter"/>
</dbReference>
<feature type="domain" description="Lipocalin/cytosolic fatty-acid binding" evidence="2">
    <location>
        <begin position="78"/>
        <end position="225"/>
    </location>
</feature>
<dbReference type="GO" id="GO:0005737">
    <property type="term" value="C:cytoplasm"/>
    <property type="evidence" value="ECO:0007669"/>
    <property type="project" value="TreeGrafter"/>
</dbReference>
<keyword evidence="3" id="KW-1185">Reference proteome</keyword>
<dbReference type="KEGG" id="bbel:109462213"/>
<evidence type="ECO:0000256" key="1">
    <source>
        <dbReference type="SAM" id="Phobius"/>
    </source>
</evidence>